<evidence type="ECO:0000313" key="1">
    <source>
        <dbReference type="EMBL" id="KKQ75912.1"/>
    </source>
</evidence>
<dbReference type="Proteomes" id="UP000034181">
    <property type="component" value="Unassembled WGS sequence"/>
</dbReference>
<name>A0A0G0KAN2_9BACT</name>
<organism evidence="1 2">
    <name type="scientific">Candidatus Woesebacteria bacterium GW2011_GWB1_38_5b</name>
    <dbReference type="NCBI Taxonomy" id="1618569"/>
    <lineage>
        <taxon>Bacteria</taxon>
        <taxon>Candidatus Woeseibacteriota</taxon>
    </lineage>
</organism>
<dbReference type="PANTHER" id="PTHR43861:SF1">
    <property type="entry name" value="TRANS-ACONITATE 2-METHYLTRANSFERASE"/>
    <property type="match status" value="1"/>
</dbReference>
<gene>
    <name evidence="1" type="ORF">US96_C0002G0025</name>
</gene>
<reference evidence="1 2" key="1">
    <citation type="journal article" date="2015" name="Nature">
        <title>rRNA introns, odd ribosomes, and small enigmatic genomes across a large radiation of phyla.</title>
        <authorList>
            <person name="Brown C.T."/>
            <person name="Hug L.A."/>
            <person name="Thomas B.C."/>
            <person name="Sharon I."/>
            <person name="Castelle C.J."/>
            <person name="Singh A."/>
            <person name="Wilkins M.J."/>
            <person name="Williams K.H."/>
            <person name="Banfield J.F."/>
        </authorList>
    </citation>
    <scope>NUCLEOTIDE SEQUENCE [LARGE SCALE GENOMIC DNA]</scope>
</reference>
<dbReference type="InterPro" id="IPR029063">
    <property type="entry name" value="SAM-dependent_MTases_sf"/>
</dbReference>
<dbReference type="Gene3D" id="3.40.50.150">
    <property type="entry name" value="Vaccinia Virus protein VP39"/>
    <property type="match status" value="1"/>
</dbReference>
<dbReference type="EMBL" id="LBUZ01000002">
    <property type="protein sequence ID" value="KKQ75912.1"/>
    <property type="molecule type" value="Genomic_DNA"/>
</dbReference>
<dbReference type="SUPFAM" id="SSF53335">
    <property type="entry name" value="S-adenosyl-L-methionine-dependent methyltransferases"/>
    <property type="match status" value="1"/>
</dbReference>
<dbReference type="Pfam" id="PF13489">
    <property type="entry name" value="Methyltransf_23"/>
    <property type="match status" value="1"/>
</dbReference>
<accession>A0A0G0KAN2</accession>
<dbReference type="CDD" id="cd02440">
    <property type="entry name" value="AdoMet_MTases"/>
    <property type="match status" value="1"/>
</dbReference>
<comment type="caution">
    <text evidence="1">The sequence shown here is derived from an EMBL/GenBank/DDBJ whole genome shotgun (WGS) entry which is preliminary data.</text>
</comment>
<proteinExistence type="predicted"/>
<protein>
    <submittedName>
        <fullName evidence="1">Uncharacterized protein</fullName>
    </submittedName>
</protein>
<dbReference type="PANTHER" id="PTHR43861">
    <property type="entry name" value="TRANS-ACONITATE 2-METHYLTRANSFERASE-RELATED"/>
    <property type="match status" value="1"/>
</dbReference>
<sequence length="208" mass="24940">MTSFLERSSQYHRDLFQKLNFSFKKGKRILDIGCGEGVDSSIFSRHYKLETHASDLFRHKNFDKLKRIKFKTGSIFKLSYPNSFFDYVFLHDVLHHVDEPHQSKNRHTAALKEAYKVVKNRGSLIIVEGNRYNPMFYPHMVLMLGHNHFTQSYFKHLILELFPQAKFKFFEAHVYPHGWIWIFKVYEWLMEHMVPESFRAYNVAIITK</sequence>
<evidence type="ECO:0000313" key="2">
    <source>
        <dbReference type="Proteomes" id="UP000034181"/>
    </source>
</evidence>
<dbReference type="AlphaFoldDB" id="A0A0G0KAN2"/>